<keyword evidence="4 6" id="KW-1133">Transmembrane helix</keyword>
<dbReference type="SUPFAM" id="SSF103473">
    <property type="entry name" value="MFS general substrate transporter"/>
    <property type="match status" value="1"/>
</dbReference>
<evidence type="ECO:0000256" key="1">
    <source>
        <dbReference type="ARBA" id="ARBA00004141"/>
    </source>
</evidence>
<evidence type="ECO:0000313" key="7">
    <source>
        <dbReference type="EMBL" id="VEU20352.1"/>
    </source>
</evidence>
<evidence type="ECO:0000256" key="4">
    <source>
        <dbReference type="ARBA" id="ARBA00022989"/>
    </source>
</evidence>
<dbReference type="GO" id="GO:0022857">
    <property type="term" value="F:transmembrane transporter activity"/>
    <property type="evidence" value="ECO:0007669"/>
    <property type="project" value="TreeGrafter"/>
</dbReference>
<organism evidence="7 8">
    <name type="scientific">Brettanomyces naardenensis</name>
    <name type="common">Yeast</name>
    <dbReference type="NCBI Taxonomy" id="13370"/>
    <lineage>
        <taxon>Eukaryota</taxon>
        <taxon>Fungi</taxon>
        <taxon>Dikarya</taxon>
        <taxon>Ascomycota</taxon>
        <taxon>Saccharomycotina</taxon>
        <taxon>Pichiomycetes</taxon>
        <taxon>Pichiales</taxon>
        <taxon>Pichiaceae</taxon>
        <taxon>Brettanomyces</taxon>
    </lineage>
</organism>
<proteinExistence type="inferred from homology"/>
<evidence type="ECO:0000313" key="8">
    <source>
        <dbReference type="Proteomes" id="UP000290900"/>
    </source>
</evidence>
<evidence type="ECO:0000256" key="5">
    <source>
        <dbReference type="ARBA" id="ARBA00023136"/>
    </source>
</evidence>
<evidence type="ECO:0000256" key="3">
    <source>
        <dbReference type="ARBA" id="ARBA00022692"/>
    </source>
</evidence>
<name>A0A448YHE7_BRENA</name>
<sequence>MLLGVKENLGYIIGFEILLGISTGFNFQGPMMSALVNASKTPGSSILTTAYMNFGRSMTTALFSEIGSAIYASSLKSGIVKIAPQLQETEYPIEQVMLQTELIKQLDGHDRALVFGKMMTAFYNVFWMCVGMSLVSLVFAVFMSKKKIPKGEDVEA</sequence>
<feature type="transmembrane region" description="Helical" evidence="6">
    <location>
        <begin position="9"/>
        <end position="27"/>
    </location>
</feature>
<comment type="similarity">
    <text evidence="2">Belongs to the major facilitator superfamily.</text>
</comment>
<dbReference type="PANTHER" id="PTHR23501:SF198">
    <property type="entry name" value="AZOLE RESISTANCE PROTEIN 1-RELATED"/>
    <property type="match status" value="1"/>
</dbReference>
<gene>
    <name evidence="7" type="ORF">BRENAR_LOCUS1087</name>
</gene>
<reference evidence="7 8" key="1">
    <citation type="submission" date="2018-12" db="EMBL/GenBank/DDBJ databases">
        <authorList>
            <person name="Tiukova I."/>
            <person name="Dainat J."/>
        </authorList>
    </citation>
    <scope>NUCLEOTIDE SEQUENCE [LARGE SCALE GENOMIC DNA]</scope>
</reference>
<feature type="transmembrane region" description="Helical" evidence="6">
    <location>
        <begin position="121"/>
        <end position="142"/>
    </location>
</feature>
<accession>A0A448YHE7</accession>
<comment type="subcellular location">
    <subcellularLocation>
        <location evidence="1">Membrane</location>
        <topology evidence="1">Multi-pass membrane protein</topology>
    </subcellularLocation>
</comment>
<protein>
    <submittedName>
        <fullName evidence="7">DEKNAAC101207</fullName>
    </submittedName>
</protein>
<dbReference type="EMBL" id="CAACVR010000003">
    <property type="protein sequence ID" value="VEU20352.1"/>
    <property type="molecule type" value="Genomic_DNA"/>
</dbReference>
<dbReference type="InParanoid" id="A0A448YHE7"/>
<evidence type="ECO:0000256" key="2">
    <source>
        <dbReference type="ARBA" id="ARBA00008335"/>
    </source>
</evidence>
<dbReference type="InterPro" id="IPR036259">
    <property type="entry name" value="MFS_trans_sf"/>
</dbReference>
<keyword evidence="5 6" id="KW-0472">Membrane</keyword>
<dbReference type="STRING" id="13370.A0A448YHE7"/>
<dbReference type="Proteomes" id="UP000290900">
    <property type="component" value="Unassembled WGS sequence"/>
</dbReference>
<dbReference type="PANTHER" id="PTHR23501">
    <property type="entry name" value="MAJOR FACILITATOR SUPERFAMILY"/>
    <property type="match status" value="1"/>
</dbReference>
<keyword evidence="3 6" id="KW-0812">Transmembrane</keyword>
<dbReference type="GO" id="GO:0005886">
    <property type="term" value="C:plasma membrane"/>
    <property type="evidence" value="ECO:0007669"/>
    <property type="project" value="TreeGrafter"/>
</dbReference>
<keyword evidence="8" id="KW-1185">Reference proteome</keyword>
<dbReference type="OrthoDB" id="10021397at2759"/>
<evidence type="ECO:0000256" key="6">
    <source>
        <dbReference type="SAM" id="Phobius"/>
    </source>
</evidence>
<dbReference type="AlphaFoldDB" id="A0A448YHE7"/>